<name>A0AAP0RX57_LIQFO</name>
<gene>
    <name evidence="1" type="ORF">L1049_025161</name>
</gene>
<sequence>MGSLPGPVICRIAHVKQVGISKAVLLESGLQVSKRRYRRNAKVGPLIHHSHVGTCKKVTCSLGSSSNDNGSMAENFNENDGEYVNSSVIEADLMVSHVWKPKSLILSATCLLLLLKNVIGMQRNGGICSLNSGLKGRTGHDRDPLPITLMALLFKLCQNVLLQGAFKPCENLDWSSPVCM</sequence>
<comment type="caution">
    <text evidence="1">The sequence shown here is derived from an EMBL/GenBank/DDBJ whole genome shotgun (WGS) entry which is preliminary data.</text>
</comment>
<accession>A0AAP0RX57</accession>
<dbReference type="Proteomes" id="UP001415857">
    <property type="component" value="Unassembled WGS sequence"/>
</dbReference>
<organism evidence="1 2">
    <name type="scientific">Liquidambar formosana</name>
    <name type="common">Formosan gum</name>
    <dbReference type="NCBI Taxonomy" id="63359"/>
    <lineage>
        <taxon>Eukaryota</taxon>
        <taxon>Viridiplantae</taxon>
        <taxon>Streptophyta</taxon>
        <taxon>Embryophyta</taxon>
        <taxon>Tracheophyta</taxon>
        <taxon>Spermatophyta</taxon>
        <taxon>Magnoliopsida</taxon>
        <taxon>eudicotyledons</taxon>
        <taxon>Gunneridae</taxon>
        <taxon>Pentapetalae</taxon>
        <taxon>Saxifragales</taxon>
        <taxon>Altingiaceae</taxon>
        <taxon>Liquidambar</taxon>
    </lineage>
</organism>
<proteinExistence type="predicted"/>
<keyword evidence="2" id="KW-1185">Reference proteome</keyword>
<evidence type="ECO:0000313" key="1">
    <source>
        <dbReference type="EMBL" id="KAK9285959.1"/>
    </source>
</evidence>
<evidence type="ECO:0000313" key="2">
    <source>
        <dbReference type="Proteomes" id="UP001415857"/>
    </source>
</evidence>
<dbReference type="EMBL" id="JBBPBK010000005">
    <property type="protein sequence ID" value="KAK9285959.1"/>
    <property type="molecule type" value="Genomic_DNA"/>
</dbReference>
<protein>
    <submittedName>
        <fullName evidence="1">Uncharacterized protein</fullName>
    </submittedName>
</protein>
<reference evidence="1 2" key="1">
    <citation type="journal article" date="2024" name="Plant J.">
        <title>Genome sequences and population genomics reveal climatic adaptation and genomic divergence between two closely related sweetgum species.</title>
        <authorList>
            <person name="Xu W.Q."/>
            <person name="Ren C.Q."/>
            <person name="Zhang X.Y."/>
            <person name="Comes H.P."/>
            <person name="Liu X.H."/>
            <person name="Li Y.G."/>
            <person name="Kettle C.J."/>
            <person name="Jalonen R."/>
            <person name="Gaisberger H."/>
            <person name="Ma Y.Z."/>
            <person name="Qiu Y.X."/>
        </authorList>
    </citation>
    <scope>NUCLEOTIDE SEQUENCE [LARGE SCALE GENOMIC DNA]</scope>
    <source>
        <strain evidence="1">Hangzhou</strain>
    </source>
</reference>
<dbReference type="AlphaFoldDB" id="A0AAP0RX57"/>